<reference evidence="14 15" key="1">
    <citation type="submission" date="2015-05" db="EMBL/GenBank/DDBJ databases">
        <title>Photobacterium galathea sp. nov.</title>
        <authorList>
            <person name="Machado H."/>
            <person name="Gram L."/>
        </authorList>
    </citation>
    <scope>NUCLEOTIDE SEQUENCE [LARGE SCALE GENOMIC DNA]</scope>
    <source>
        <strain evidence="14 15">DSM 22954</strain>
    </source>
</reference>
<feature type="binding site" evidence="10">
    <location>
        <position position="280"/>
    </location>
    <ligand>
        <name>Zn(2+)</name>
        <dbReference type="ChEBI" id="CHEBI:29105"/>
    </ligand>
</feature>
<feature type="binding site" evidence="10">
    <location>
        <position position="273"/>
    </location>
    <ligand>
        <name>Zn(2+)</name>
        <dbReference type="ChEBI" id="CHEBI:29105"/>
    </ligand>
</feature>
<organism evidence="14 15">
    <name type="scientific">Photobacterium ganghwense</name>
    <dbReference type="NCBI Taxonomy" id="320778"/>
    <lineage>
        <taxon>Bacteria</taxon>
        <taxon>Pseudomonadati</taxon>
        <taxon>Pseudomonadota</taxon>
        <taxon>Gammaproteobacteria</taxon>
        <taxon>Vibrionales</taxon>
        <taxon>Vibrionaceae</taxon>
        <taxon>Photobacterium</taxon>
    </lineage>
</organism>
<dbReference type="GO" id="GO:0042274">
    <property type="term" value="P:ribosomal small subunit biogenesis"/>
    <property type="evidence" value="ECO:0007669"/>
    <property type="project" value="UniProtKB-UniRule"/>
</dbReference>
<dbReference type="PANTHER" id="PTHR32120">
    <property type="entry name" value="SMALL RIBOSOMAL SUBUNIT BIOGENESIS GTPASE RSGA"/>
    <property type="match status" value="1"/>
</dbReference>
<feature type="region of interest" description="Disordered" evidence="11">
    <location>
        <begin position="316"/>
        <end position="349"/>
    </location>
</feature>
<evidence type="ECO:0000256" key="6">
    <source>
        <dbReference type="ARBA" id="ARBA00022801"/>
    </source>
</evidence>
<keyword evidence="5 10" id="KW-0547">Nucleotide-binding</keyword>
<dbReference type="HAMAP" id="MF_01820">
    <property type="entry name" value="GTPase_RsgA"/>
    <property type="match status" value="1"/>
</dbReference>
<evidence type="ECO:0000259" key="12">
    <source>
        <dbReference type="PROSITE" id="PS50936"/>
    </source>
</evidence>
<dbReference type="Pfam" id="PF03193">
    <property type="entry name" value="RsgA_GTPase"/>
    <property type="match status" value="1"/>
</dbReference>
<comment type="similarity">
    <text evidence="10">Belongs to the TRAFAC class YlqF/YawG GTPase family. RsgA subfamily.</text>
</comment>
<dbReference type="PROSITE" id="PS50936">
    <property type="entry name" value="ENGC_GTPASE"/>
    <property type="match status" value="1"/>
</dbReference>
<dbReference type="OrthoDB" id="9809485at2"/>
<comment type="subcellular location">
    <subcellularLocation>
        <location evidence="10">Cytoplasm</location>
    </subcellularLocation>
</comment>
<feature type="binding site" evidence="10">
    <location>
        <begin position="192"/>
        <end position="200"/>
    </location>
    <ligand>
        <name>GTP</name>
        <dbReference type="ChEBI" id="CHEBI:37565"/>
    </ligand>
</feature>
<feature type="binding site" evidence="10">
    <location>
        <begin position="140"/>
        <end position="143"/>
    </location>
    <ligand>
        <name>GTP</name>
        <dbReference type="ChEBI" id="CHEBI:37565"/>
    </ligand>
</feature>
<evidence type="ECO:0000256" key="2">
    <source>
        <dbReference type="ARBA" id="ARBA00022517"/>
    </source>
</evidence>
<dbReference type="GO" id="GO:0019843">
    <property type="term" value="F:rRNA binding"/>
    <property type="evidence" value="ECO:0007669"/>
    <property type="project" value="UniProtKB-KW"/>
</dbReference>
<dbReference type="GO" id="GO:0005737">
    <property type="term" value="C:cytoplasm"/>
    <property type="evidence" value="ECO:0007669"/>
    <property type="project" value="UniProtKB-SubCell"/>
</dbReference>
<evidence type="ECO:0000256" key="10">
    <source>
        <dbReference type="HAMAP-Rule" id="MF_01820"/>
    </source>
</evidence>
<comment type="cofactor">
    <cofactor evidence="10">
        <name>Zn(2+)</name>
        <dbReference type="ChEBI" id="CHEBI:29105"/>
    </cofactor>
    <text evidence="10">Binds 1 zinc ion per subunit.</text>
</comment>
<keyword evidence="2 10" id="KW-0690">Ribosome biogenesis</keyword>
<sequence>MNSKITLSQLGWQPVFQQQLTLEDLEQTRIGRILAHHRSGYSVQTEQGDVHLPMHHAMPPMTVGDWLLLDLNQQFVRLLERSSLFSRKAAGSKVAEQFIAANVDTLFIVSSLNNDFNLSRIERYLALARETGVEPVIVLTKQDLCDDHDKKRAEVQRLNPLLMVETVNGLDPTSCDVLNNWCGTGKTVAFMGSSGVGKSTLVNTLMGDDIQQTGGIREDDSKGRHTTTSRSLHFMPSGAILIDTPGMRELQIADCESGLNALFADIDRLAEQCRFSDCQHQSEPGCAVLQAIDSGELDPRRVKNYFKLLREQARNSESLNKQRERAKSKQLGRHYKSVQSESRLLKKGY</sequence>
<keyword evidence="8 10" id="KW-0694">RNA-binding</keyword>
<evidence type="ECO:0000256" key="8">
    <source>
        <dbReference type="ARBA" id="ARBA00022884"/>
    </source>
</evidence>
<dbReference type="NCBIfam" id="TIGR00157">
    <property type="entry name" value="ribosome small subunit-dependent GTPase A"/>
    <property type="match status" value="1"/>
</dbReference>
<keyword evidence="7 10" id="KW-0862">Zinc</keyword>
<evidence type="ECO:0000256" key="9">
    <source>
        <dbReference type="ARBA" id="ARBA00023134"/>
    </source>
</evidence>
<name>A0A0J1HFV7_9GAMM</name>
<dbReference type="PROSITE" id="PS51721">
    <property type="entry name" value="G_CP"/>
    <property type="match status" value="1"/>
</dbReference>
<dbReference type="EC" id="3.6.1.-" evidence="10"/>
<evidence type="ECO:0000256" key="1">
    <source>
        <dbReference type="ARBA" id="ARBA00022490"/>
    </source>
</evidence>
<proteinExistence type="inferred from homology"/>
<dbReference type="EMBL" id="LDOU01000006">
    <property type="protein sequence ID" value="KLV10518.1"/>
    <property type="molecule type" value="Genomic_DNA"/>
</dbReference>
<comment type="function">
    <text evidence="10">One of several proteins that assist in the late maturation steps of the functional core of the 30S ribosomal subunit. Helps release RbfA from mature subunits. May play a role in the assembly of ribosomal proteins into the subunit. Circularly permuted GTPase that catalyzes slow GTP hydrolysis, GTPase activity is stimulated by the 30S ribosomal subunit.</text>
</comment>
<dbReference type="PATRIC" id="fig|320778.3.peg.1794"/>
<feature type="compositionally biased region" description="Basic and acidic residues" evidence="11">
    <location>
        <begin position="316"/>
        <end position="327"/>
    </location>
</feature>
<protein>
    <recommendedName>
        <fullName evidence="10">Small ribosomal subunit biogenesis GTPase RsgA</fullName>
        <ecNumber evidence="10">3.6.1.-</ecNumber>
    </recommendedName>
</protein>
<dbReference type="GO" id="GO:0046872">
    <property type="term" value="F:metal ion binding"/>
    <property type="evidence" value="ECO:0007669"/>
    <property type="project" value="UniProtKB-KW"/>
</dbReference>
<keyword evidence="15" id="KW-1185">Reference proteome</keyword>
<comment type="caution">
    <text evidence="14">The sequence shown here is derived from an EMBL/GenBank/DDBJ whole genome shotgun (WGS) entry which is preliminary data.</text>
</comment>
<dbReference type="InterPro" id="IPR004881">
    <property type="entry name" value="Ribosome_biogen_GTPase_RsgA"/>
</dbReference>
<keyword evidence="4 10" id="KW-0699">rRNA-binding</keyword>
<evidence type="ECO:0000313" key="14">
    <source>
        <dbReference type="EMBL" id="KLV10518.1"/>
    </source>
</evidence>
<dbReference type="GO" id="GO:0005525">
    <property type="term" value="F:GTP binding"/>
    <property type="evidence" value="ECO:0007669"/>
    <property type="project" value="UniProtKB-UniRule"/>
</dbReference>
<dbReference type="CDD" id="cd01854">
    <property type="entry name" value="YjeQ_EngC"/>
    <property type="match status" value="1"/>
</dbReference>
<gene>
    <name evidence="10" type="primary">rsgA</name>
    <name evidence="14" type="ORF">ABT57_08270</name>
</gene>
<evidence type="ECO:0000256" key="7">
    <source>
        <dbReference type="ARBA" id="ARBA00022833"/>
    </source>
</evidence>
<evidence type="ECO:0000256" key="3">
    <source>
        <dbReference type="ARBA" id="ARBA00022723"/>
    </source>
</evidence>
<feature type="binding site" evidence="10">
    <location>
        <position position="286"/>
    </location>
    <ligand>
        <name>Zn(2+)</name>
        <dbReference type="ChEBI" id="CHEBI:29105"/>
    </ligand>
</feature>
<dbReference type="Proteomes" id="UP000035909">
    <property type="component" value="Unassembled WGS sequence"/>
</dbReference>
<keyword evidence="1 10" id="KW-0963">Cytoplasm</keyword>
<dbReference type="InterPro" id="IPR027417">
    <property type="entry name" value="P-loop_NTPase"/>
</dbReference>
<evidence type="ECO:0000256" key="11">
    <source>
        <dbReference type="SAM" id="MobiDB-lite"/>
    </source>
</evidence>
<dbReference type="SUPFAM" id="SSF52540">
    <property type="entry name" value="P-loop containing nucleoside triphosphate hydrolases"/>
    <property type="match status" value="1"/>
</dbReference>
<feature type="domain" description="CP-type G" evidence="13">
    <location>
        <begin position="95"/>
        <end position="250"/>
    </location>
</feature>
<evidence type="ECO:0000256" key="4">
    <source>
        <dbReference type="ARBA" id="ARBA00022730"/>
    </source>
</evidence>
<evidence type="ECO:0000259" key="13">
    <source>
        <dbReference type="PROSITE" id="PS51721"/>
    </source>
</evidence>
<dbReference type="Gene3D" id="3.40.50.300">
    <property type="entry name" value="P-loop containing nucleotide triphosphate hydrolases"/>
    <property type="match status" value="1"/>
</dbReference>
<dbReference type="InterPro" id="IPR030378">
    <property type="entry name" value="G_CP_dom"/>
</dbReference>
<evidence type="ECO:0000313" key="15">
    <source>
        <dbReference type="Proteomes" id="UP000035909"/>
    </source>
</evidence>
<keyword evidence="3 10" id="KW-0479">Metal-binding</keyword>
<accession>A0A0J1HFV7</accession>
<dbReference type="RefSeq" id="WP_047884683.1">
    <property type="nucleotide sequence ID" value="NZ_LDOU01000006.1"/>
</dbReference>
<dbReference type="InterPro" id="IPR010914">
    <property type="entry name" value="RsgA_GTPase_dom"/>
</dbReference>
<dbReference type="PANTHER" id="PTHR32120:SF10">
    <property type="entry name" value="SMALL RIBOSOMAL SUBUNIT BIOGENESIS GTPASE RSGA"/>
    <property type="match status" value="1"/>
</dbReference>
<evidence type="ECO:0000256" key="5">
    <source>
        <dbReference type="ARBA" id="ARBA00022741"/>
    </source>
</evidence>
<keyword evidence="9 10" id="KW-0342">GTP-binding</keyword>
<comment type="subunit">
    <text evidence="10">Monomer. Associates with 30S ribosomal subunit, binds 16S rRNA.</text>
</comment>
<dbReference type="STRING" id="320778.ABT57_08270"/>
<dbReference type="Gene3D" id="1.10.40.50">
    <property type="entry name" value="Probable gtpase engc, domain 3"/>
    <property type="match status" value="1"/>
</dbReference>
<dbReference type="GO" id="GO:0003924">
    <property type="term" value="F:GTPase activity"/>
    <property type="evidence" value="ECO:0007669"/>
    <property type="project" value="UniProtKB-UniRule"/>
</dbReference>
<dbReference type="AlphaFoldDB" id="A0A0J1HFV7"/>
<feature type="binding site" evidence="10">
    <location>
        <position position="278"/>
    </location>
    <ligand>
        <name>Zn(2+)</name>
        <dbReference type="ChEBI" id="CHEBI:29105"/>
    </ligand>
</feature>
<feature type="domain" description="EngC GTPase" evidence="12">
    <location>
        <begin position="101"/>
        <end position="248"/>
    </location>
</feature>
<keyword evidence="6 10" id="KW-0378">Hydrolase</keyword>